<evidence type="ECO:0000313" key="1">
    <source>
        <dbReference type="EMBL" id="OGK53730.1"/>
    </source>
</evidence>
<gene>
    <name evidence="1" type="ORF">A3B56_02030</name>
</gene>
<sequence>MSLKGYRWAYNPKAVHPHISDAEKARVKELCDLFIDAELKPKYLIKYNERHKDQKMKEIYSKWYRGFLHFIAVYKDFRKYRILDLYKDRFARLEYLDEDKFLLSYFRHTNEWFELTYGKGVSLEIALRNILEMPHFIPM</sequence>
<reference evidence="1 2" key="1">
    <citation type="journal article" date="2016" name="Nat. Commun.">
        <title>Thousands of microbial genomes shed light on interconnected biogeochemical processes in an aquifer system.</title>
        <authorList>
            <person name="Anantharaman K."/>
            <person name="Brown C.T."/>
            <person name="Hug L.A."/>
            <person name="Sharon I."/>
            <person name="Castelle C.J."/>
            <person name="Probst A.J."/>
            <person name="Thomas B.C."/>
            <person name="Singh A."/>
            <person name="Wilkins M.J."/>
            <person name="Karaoz U."/>
            <person name="Brodie E.L."/>
            <person name="Williams K.H."/>
            <person name="Hubbard S.S."/>
            <person name="Banfield J.F."/>
        </authorList>
    </citation>
    <scope>NUCLEOTIDE SEQUENCE [LARGE SCALE GENOMIC DNA]</scope>
</reference>
<name>A0A1F7JDP3_9BACT</name>
<comment type="caution">
    <text evidence="1">The sequence shown here is derived from an EMBL/GenBank/DDBJ whole genome shotgun (WGS) entry which is preliminary data.</text>
</comment>
<dbReference type="EMBL" id="MGAU01000050">
    <property type="protein sequence ID" value="OGK53730.1"/>
    <property type="molecule type" value="Genomic_DNA"/>
</dbReference>
<dbReference type="InterPro" id="IPR021388">
    <property type="entry name" value="DUF3024"/>
</dbReference>
<dbReference type="AlphaFoldDB" id="A0A1F7JDP3"/>
<dbReference type="Pfam" id="PF11225">
    <property type="entry name" value="DUF3024"/>
    <property type="match status" value="1"/>
</dbReference>
<dbReference type="Proteomes" id="UP000178486">
    <property type="component" value="Unassembled WGS sequence"/>
</dbReference>
<evidence type="ECO:0000313" key="2">
    <source>
        <dbReference type="Proteomes" id="UP000178486"/>
    </source>
</evidence>
<protein>
    <submittedName>
        <fullName evidence="1">Uncharacterized protein</fullName>
    </submittedName>
</protein>
<organism evidence="1 2">
    <name type="scientific">Candidatus Roizmanbacteria bacterium RIFCSPLOWO2_01_FULL_45_11</name>
    <dbReference type="NCBI Taxonomy" id="1802070"/>
    <lineage>
        <taxon>Bacteria</taxon>
        <taxon>Candidatus Roizmaniibacteriota</taxon>
    </lineage>
</organism>
<proteinExistence type="predicted"/>
<accession>A0A1F7JDP3</accession>